<dbReference type="EnsemblProtists" id="PYU1_T004812">
    <property type="protein sequence ID" value="PYU1_T004812"/>
    <property type="gene ID" value="PYU1_G004801"/>
</dbReference>
<sequence>MAAEPARSLSPLPSPPAPGAATSTPTLQPQASAAPPDGLVSTATADARTKTSAQLPVTPLDLSPNHFKLLYLISLYAITSNSTKQNERWLRHVPLLVLMFEGIVRGKFSFDYAPSSVRLSYKGRTLRRWINISREGTAAINDLWELHLVNGLKLSSDDFQPITAYQVSTRGLAMLQQYLPANLQDEVDSFVYPPTPLEKKPLLVKYDGKKFQLNSGGYCKTSAITESEDVSYVSSPFLPKCLHSDGYYHVDAHSNRHRAHECASGSSNTKTTTSEAVTLSDVYALVGEWVPFGSNQIVALNERIGALDRCQGGILTSIVDAAPTDTQFHVPLGQTQVRILDFDFVRFINFEAESHFPETSGIVQIEHFGMHMNCDGSLIYGMKVEAIMDRRGDDISIDHLSRLLVDVHQDSSLLVNDLLSRYQVSLLEMLYLGDSFHRNKYNCVLAKQMRPQLPAKAYVENPLYANELAQVLGDVYASHDITSEGDVLVVGRAGCLFSGPNIFKYESICTSYVALVCRDMFIKNFFARTFVLDATLKEIRRLIHKVHREPATALQVREKLAVVSKDTILLAETLEYLLDSLEDIQLAPEPAQPSARTTRVAVAIEDARQESNRESDADVEARLLGVLALHQLKAQTTMRCHDSIKLMENTMLQLEQLQMIAEATATNQLEIACQRVNLNTRGLMKGAAHQEKSLLTLQALQYVIAGLFAFDVIDRLTGGTWNIHLPKWADDMLVAPILSYPFLWWAINMVAYGLFFWFLHVASRRLAQRILGWTTLRIEVNRKISLPQLRNMLTHRTIKNSSVLHVGATSGSAIMRFRSLVWKEIDATIWSGVLPTIELCYDDQHSFLLFATLHFDTKESDMREEECSARFHELFTKEKIYVTVSTKVDTGVE</sequence>
<evidence type="ECO:0000256" key="2">
    <source>
        <dbReference type="SAM" id="Phobius"/>
    </source>
</evidence>
<dbReference type="EMBL" id="GL376564">
    <property type="status" value="NOT_ANNOTATED_CDS"/>
    <property type="molecule type" value="Genomic_DNA"/>
</dbReference>
<reference evidence="3" key="3">
    <citation type="submission" date="2015-02" db="UniProtKB">
        <authorList>
            <consortium name="EnsemblProtists"/>
        </authorList>
    </citation>
    <scope>IDENTIFICATION</scope>
    <source>
        <strain evidence="3">DAOM BR144</strain>
    </source>
</reference>
<name>K3WIM0_GLOUD</name>
<dbReference type="eggNOG" id="ENOG502REVD">
    <property type="taxonomic scope" value="Eukaryota"/>
</dbReference>
<keyword evidence="2" id="KW-0812">Transmembrane</keyword>
<dbReference type="OMA" id="WWAINLL"/>
<organism evidence="3 4">
    <name type="scientific">Globisporangium ultimum (strain ATCC 200006 / CBS 805.95 / DAOM BR144)</name>
    <name type="common">Pythium ultimum</name>
    <dbReference type="NCBI Taxonomy" id="431595"/>
    <lineage>
        <taxon>Eukaryota</taxon>
        <taxon>Sar</taxon>
        <taxon>Stramenopiles</taxon>
        <taxon>Oomycota</taxon>
        <taxon>Peronosporomycetes</taxon>
        <taxon>Pythiales</taxon>
        <taxon>Pythiaceae</taxon>
        <taxon>Globisporangium</taxon>
    </lineage>
</organism>
<evidence type="ECO:0000256" key="1">
    <source>
        <dbReference type="SAM" id="MobiDB-lite"/>
    </source>
</evidence>
<keyword evidence="2" id="KW-1133">Transmembrane helix</keyword>
<reference evidence="4" key="2">
    <citation type="submission" date="2010-04" db="EMBL/GenBank/DDBJ databases">
        <authorList>
            <person name="Buell R."/>
            <person name="Hamilton J."/>
            <person name="Hostetler J."/>
        </authorList>
    </citation>
    <scope>NUCLEOTIDE SEQUENCE [LARGE SCALE GENOMIC DNA]</scope>
    <source>
        <strain evidence="4">DAOM:BR144</strain>
    </source>
</reference>
<dbReference type="AlphaFoldDB" id="K3WIM0"/>
<reference evidence="4" key="1">
    <citation type="journal article" date="2010" name="Genome Biol.">
        <title>Genome sequence of the necrotrophic plant pathogen Pythium ultimum reveals original pathogenicity mechanisms and effector repertoire.</title>
        <authorList>
            <person name="Levesque C.A."/>
            <person name="Brouwer H."/>
            <person name="Cano L."/>
            <person name="Hamilton J.P."/>
            <person name="Holt C."/>
            <person name="Huitema E."/>
            <person name="Raffaele S."/>
            <person name="Robideau G.P."/>
            <person name="Thines M."/>
            <person name="Win J."/>
            <person name="Zerillo M.M."/>
            <person name="Beakes G.W."/>
            <person name="Boore J.L."/>
            <person name="Busam D."/>
            <person name="Dumas B."/>
            <person name="Ferriera S."/>
            <person name="Fuerstenberg S.I."/>
            <person name="Gachon C.M."/>
            <person name="Gaulin E."/>
            <person name="Govers F."/>
            <person name="Grenville-Briggs L."/>
            <person name="Horner N."/>
            <person name="Hostetler J."/>
            <person name="Jiang R.H."/>
            <person name="Johnson J."/>
            <person name="Krajaejun T."/>
            <person name="Lin H."/>
            <person name="Meijer H.J."/>
            <person name="Moore B."/>
            <person name="Morris P."/>
            <person name="Phuntmart V."/>
            <person name="Puiu D."/>
            <person name="Shetty J."/>
            <person name="Stajich J.E."/>
            <person name="Tripathy S."/>
            <person name="Wawra S."/>
            <person name="van West P."/>
            <person name="Whitty B.R."/>
            <person name="Coutinho P.M."/>
            <person name="Henrissat B."/>
            <person name="Martin F."/>
            <person name="Thomas P.D."/>
            <person name="Tyler B.M."/>
            <person name="De Vries R.P."/>
            <person name="Kamoun S."/>
            <person name="Yandell M."/>
            <person name="Tisserat N."/>
            <person name="Buell C.R."/>
        </authorList>
    </citation>
    <scope>NUCLEOTIDE SEQUENCE</scope>
    <source>
        <strain evidence="4">DAOM:BR144</strain>
    </source>
</reference>
<dbReference type="Proteomes" id="UP000019132">
    <property type="component" value="Unassembled WGS sequence"/>
</dbReference>
<keyword evidence="4" id="KW-1185">Reference proteome</keyword>
<protein>
    <submittedName>
        <fullName evidence="3">Uncharacterized protein</fullName>
    </submittedName>
</protein>
<dbReference type="HOGENOM" id="CLU_003859_0_0_1"/>
<feature type="compositionally biased region" description="Low complexity" evidence="1">
    <location>
        <begin position="1"/>
        <end position="11"/>
    </location>
</feature>
<dbReference type="VEuPathDB" id="FungiDB:PYU1_G004801"/>
<proteinExistence type="predicted"/>
<dbReference type="InParanoid" id="K3WIM0"/>
<accession>K3WIM0</accession>
<keyword evidence="2" id="KW-0472">Membrane</keyword>
<feature type="transmembrane region" description="Helical" evidence="2">
    <location>
        <begin position="742"/>
        <end position="762"/>
    </location>
</feature>
<feature type="region of interest" description="Disordered" evidence="1">
    <location>
        <begin position="1"/>
        <end position="40"/>
    </location>
</feature>
<evidence type="ECO:0000313" key="4">
    <source>
        <dbReference type="Proteomes" id="UP000019132"/>
    </source>
</evidence>
<evidence type="ECO:0000313" key="3">
    <source>
        <dbReference type="EnsemblProtists" id="PYU1_T004812"/>
    </source>
</evidence>